<feature type="compositionally biased region" description="Polar residues" evidence="1">
    <location>
        <begin position="82"/>
        <end position="102"/>
    </location>
</feature>
<dbReference type="EMBL" id="CP144055">
    <property type="protein sequence ID" value="WWD18785.1"/>
    <property type="molecule type" value="Genomic_DNA"/>
</dbReference>
<dbReference type="Gene3D" id="6.10.250.2440">
    <property type="match status" value="1"/>
</dbReference>
<feature type="compositionally biased region" description="Polar residues" evidence="1">
    <location>
        <begin position="40"/>
        <end position="70"/>
    </location>
</feature>
<proteinExistence type="predicted"/>
<reference evidence="2" key="1">
    <citation type="submission" date="2017-08" db="EMBL/GenBank/DDBJ databases">
        <authorList>
            <person name="Cuomo C."/>
            <person name="Billmyre B."/>
            <person name="Heitman J."/>
        </authorList>
    </citation>
    <scope>NUCLEOTIDE SEQUENCE</scope>
    <source>
        <strain evidence="2">CBS 12478</strain>
    </source>
</reference>
<evidence type="ECO:0000313" key="2">
    <source>
        <dbReference type="EMBL" id="WWD18785.1"/>
    </source>
</evidence>
<organism evidence="2 3">
    <name type="scientific">Kwoniella shandongensis</name>
    <dbReference type="NCBI Taxonomy" id="1734106"/>
    <lineage>
        <taxon>Eukaryota</taxon>
        <taxon>Fungi</taxon>
        <taxon>Dikarya</taxon>
        <taxon>Basidiomycota</taxon>
        <taxon>Agaricomycotina</taxon>
        <taxon>Tremellomycetes</taxon>
        <taxon>Tremellales</taxon>
        <taxon>Cryptococcaceae</taxon>
        <taxon>Kwoniella</taxon>
    </lineage>
</organism>
<gene>
    <name evidence="2" type="ORF">CI109_103240</name>
</gene>
<name>A0A5M6BS73_9TREE</name>
<reference evidence="2" key="2">
    <citation type="submission" date="2024-01" db="EMBL/GenBank/DDBJ databases">
        <title>Comparative genomics of Cryptococcus and Kwoniella reveals pathogenesis evolution and contrasting modes of karyotype evolution via chromosome fusion or intercentromeric recombination.</title>
        <authorList>
            <person name="Coelho M.A."/>
            <person name="David-Palma M."/>
            <person name="Shea T."/>
            <person name="Bowers K."/>
            <person name="McGinley-Smith S."/>
            <person name="Mohammad A.W."/>
            <person name="Gnirke A."/>
            <person name="Yurkov A.M."/>
            <person name="Nowrousian M."/>
            <person name="Sun S."/>
            <person name="Cuomo C.A."/>
            <person name="Heitman J."/>
        </authorList>
    </citation>
    <scope>NUCLEOTIDE SEQUENCE</scope>
    <source>
        <strain evidence="2">CBS 12478</strain>
    </source>
</reference>
<accession>A0A5M6BS73</accession>
<keyword evidence="3" id="KW-1185">Reference proteome</keyword>
<dbReference type="OrthoDB" id="2348401at2759"/>
<dbReference type="Proteomes" id="UP000322225">
    <property type="component" value="Chromosome 5"/>
</dbReference>
<feature type="compositionally biased region" description="Basic and acidic residues" evidence="1">
    <location>
        <begin position="1"/>
        <end position="11"/>
    </location>
</feature>
<protein>
    <submittedName>
        <fullName evidence="2">Uncharacterized protein</fullName>
    </submittedName>
</protein>
<dbReference type="GeneID" id="43591379"/>
<sequence length="138" mass="14400">MTFGQSKEEAAQQKITPDFLKSDADKAKENVEGGVRDITGNAQPHDTFRQGSGSVTNALKPSGQQSFTEKAQQETDKIGSHVQPNESKTLPQQARDFSTPGNDSAGAGGIVHQAGESISNAAHGVKNALVGGEHGKTS</sequence>
<dbReference type="AlphaFoldDB" id="A0A5M6BS73"/>
<dbReference type="Gene3D" id="6.10.280.100">
    <property type="match status" value="1"/>
</dbReference>
<feature type="compositionally biased region" description="Basic and acidic residues" evidence="1">
    <location>
        <begin position="20"/>
        <end position="35"/>
    </location>
</feature>
<dbReference type="KEGG" id="ksn:43591379"/>
<evidence type="ECO:0000313" key="3">
    <source>
        <dbReference type="Proteomes" id="UP000322225"/>
    </source>
</evidence>
<feature type="region of interest" description="Disordered" evidence="1">
    <location>
        <begin position="1"/>
        <end position="115"/>
    </location>
</feature>
<dbReference type="RefSeq" id="XP_031858565.1">
    <property type="nucleotide sequence ID" value="XM_032007211.1"/>
</dbReference>
<evidence type="ECO:0000256" key="1">
    <source>
        <dbReference type="SAM" id="MobiDB-lite"/>
    </source>
</evidence>